<protein>
    <submittedName>
        <fullName evidence="1">Uncharacterized protein</fullName>
    </submittedName>
</protein>
<keyword evidence="2" id="KW-1185">Reference proteome</keyword>
<reference evidence="1" key="1">
    <citation type="submission" date="2021-10" db="EMBL/GenBank/DDBJ databases">
        <title>Melipona bicolor Genome sequencing and assembly.</title>
        <authorList>
            <person name="Araujo N.S."/>
            <person name="Arias M.C."/>
        </authorList>
    </citation>
    <scope>NUCLEOTIDE SEQUENCE</scope>
    <source>
        <strain evidence="1">USP_2M_L1-L4_2017</strain>
        <tissue evidence="1">Whole body</tissue>
    </source>
</reference>
<accession>A0AA40FT42</accession>
<evidence type="ECO:0000313" key="1">
    <source>
        <dbReference type="EMBL" id="KAK1124491.1"/>
    </source>
</evidence>
<comment type="caution">
    <text evidence="1">The sequence shown here is derived from an EMBL/GenBank/DDBJ whole genome shotgun (WGS) entry which is preliminary data.</text>
</comment>
<organism evidence="1 2">
    <name type="scientific">Melipona bicolor</name>
    <dbReference type="NCBI Taxonomy" id="60889"/>
    <lineage>
        <taxon>Eukaryota</taxon>
        <taxon>Metazoa</taxon>
        <taxon>Ecdysozoa</taxon>
        <taxon>Arthropoda</taxon>
        <taxon>Hexapoda</taxon>
        <taxon>Insecta</taxon>
        <taxon>Pterygota</taxon>
        <taxon>Neoptera</taxon>
        <taxon>Endopterygota</taxon>
        <taxon>Hymenoptera</taxon>
        <taxon>Apocrita</taxon>
        <taxon>Aculeata</taxon>
        <taxon>Apoidea</taxon>
        <taxon>Anthophila</taxon>
        <taxon>Apidae</taxon>
        <taxon>Melipona</taxon>
    </lineage>
</organism>
<gene>
    <name evidence="1" type="ORF">K0M31_006842</name>
</gene>
<proteinExistence type="predicted"/>
<evidence type="ECO:0000313" key="2">
    <source>
        <dbReference type="Proteomes" id="UP001177670"/>
    </source>
</evidence>
<dbReference type="EMBL" id="JAHYIQ010000018">
    <property type="protein sequence ID" value="KAK1124491.1"/>
    <property type="molecule type" value="Genomic_DNA"/>
</dbReference>
<dbReference type="AlphaFoldDB" id="A0AA40FT42"/>
<dbReference type="Proteomes" id="UP001177670">
    <property type="component" value="Unassembled WGS sequence"/>
</dbReference>
<sequence>MSEIDRILLESLDIGRSRPRPTGRFLTMHKRRRKRLTTRSLTEEPGILDDIFHGLVQVRH</sequence>
<name>A0AA40FT42_9HYME</name>